<feature type="signal peptide" evidence="1">
    <location>
        <begin position="1"/>
        <end position="19"/>
    </location>
</feature>
<dbReference type="Proteomes" id="UP000501534">
    <property type="component" value="Chromosome"/>
</dbReference>
<keyword evidence="3" id="KW-1185">Reference proteome</keyword>
<name>A0A6M4H0X3_9PROT</name>
<evidence type="ECO:0000256" key="1">
    <source>
        <dbReference type="SAM" id="SignalP"/>
    </source>
</evidence>
<dbReference type="RefSeq" id="WP_171094363.1">
    <property type="nucleotide sequence ID" value="NZ_CP053069.1"/>
</dbReference>
<dbReference type="KEGG" id="uru:DSM104443_03369"/>
<evidence type="ECO:0000313" key="2">
    <source>
        <dbReference type="EMBL" id="QJR12284.1"/>
    </source>
</evidence>
<keyword evidence="1" id="KW-0732">Signal</keyword>
<protein>
    <submittedName>
        <fullName evidence="2">Uncharacterized protein</fullName>
    </submittedName>
</protein>
<gene>
    <name evidence="2" type="ORF">DSM104443_03369</name>
</gene>
<proteinExistence type="predicted"/>
<dbReference type="AlphaFoldDB" id="A0A6M4H0X3"/>
<organism evidence="2 3">
    <name type="scientific">Usitatibacter rugosus</name>
    <dbReference type="NCBI Taxonomy" id="2732067"/>
    <lineage>
        <taxon>Bacteria</taxon>
        <taxon>Pseudomonadati</taxon>
        <taxon>Pseudomonadota</taxon>
        <taxon>Betaproteobacteria</taxon>
        <taxon>Nitrosomonadales</taxon>
        <taxon>Usitatibacteraceae</taxon>
        <taxon>Usitatibacter</taxon>
    </lineage>
</organism>
<feature type="chain" id="PRO_5027071981" evidence="1">
    <location>
        <begin position="20"/>
        <end position="168"/>
    </location>
</feature>
<accession>A0A6M4H0X3</accession>
<reference evidence="2 3" key="1">
    <citation type="submission" date="2020-04" db="EMBL/GenBank/DDBJ databases">
        <title>Usitatibacter rugosus gen. nov., sp. nov. and Usitatibacter palustris sp. nov., novel members of Usitatibacteraceae fam. nov. within the order Nitrosomonadales isolated from soil.</title>
        <authorList>
            <person name="Huber K.J."/>
            <person name="Neumann-Schaal M."/>
            <person name="Geppert A."/>
            <person name="Luckner M."/>
            <person name="Wanner G."/>
            <person name="Overmann J."/>
        </authorList>
    </citation>
    <scope>NUCLEOTIDE SEQUENCE [LARGE SCALE GENOMIC DNA]</scope>
    <source>
        <strain evidence="2 3">0125_3</strain>
    </source>
</reference>
<sequence>MRIPALLALALSLSLPATAADDLAQDRDTVIALLAASVAARALVSTAVDECTARYADMVDPALDAKMEWEVRNQPVEAKARDIANRLGSKIAASSGFLAYETQKKHLLAESETQTAANVRQTMTKTFASSTEPQRVAACKDLVKSVHDGKMDFAITQPNAFKILQTFR</sequence>
<dbReference type="EMBL" id="CP053069">
    <property type="protein sequence ID" value="QJR12284.1"/>
    <property type="molecule type" value="Genomic_DNA"/>
</dbReference>
<evidence type="ECO:0000313" key="3">
    <source>
        <dbReference type="Proteomes" id="UP000501534"/>
    </source>
</evidence>